<dbReference type="PANTHER" id="PTHR33841">
    <property type="entry name" value="DNA METHYLTRANSFERASE YEEA-RELATED"/>
    <property type="match status" value="1"/>
</dbReference>
<dbReference type="GO" id="GO:0006304">
    <property type="term" value="P:DNA modification"/>
    <property type="evidence" value="ECO:0007669"/>
    <property type="project" value="InterPro"/>
</dbReference>
<dbReference type="InterPro" id="IPR029063">
    <property type="entry name" value="SAM-dependent_MTases_sf"/>
</dbReference>
<dbReference type="AlphaFoldDB" id="X0TH25"/>
<evidence type="ECO:0000313" key="7">
    <source>
        <dbReference type="EMBL" id="GAF86576.1"/>
    </source>
</evidence>
<protein>
    <recommendedName>
        <fullName evidence="1">site-specific DNA-methyltransferase (adenine-specific)</fullName>
        <ecNumber evidence="1">2.1.1.72</ecNumber>
    </recommendedName>
</protein>
<evidence type="ECO:0000256" key="2">
    <source>
        <dbReference type="ARBA" id="ARBA00022603"/>
    </source>
</evidence>
<feature type="non-terminal residue" evidence="7">
    <location>
        <position position="1"/>
    </location>
</feature>
<dbReference type="GO" id="GO:0009007">
    <property type="term" value="F:site-specific DNA-methyltransferase (adenine-specific) activity"/>
    <property type="evidence" value="ECO:0007669"/>
    <property type="project" value="UniProtKB-EC"/>
</dbReference>
<dbReference type="SUPFAM" id="SSF53335">
    <property type="entry name" value="S-adenosyl-L-methionine-dependent methyltransferases"/>
    <property type="match status" value="1"/>
</dbReference>
<evidence type="ECO:0000256" key="1">
    <source>
        <dbReference type="ARBA" id="ARBA00011900"/>
    </source>
</evidence>
<dbReference type="PROSITE" id="PS00092">
    <property type="entry name" value="N6_MTASE"/>
    <property type="match status" value="1"/>
</dbReference>
<dbReference type="Pfam" id="PF07669">
    <property type="entry name" value="Eco57I"/>
    <property type="match status" value="1"/>
</dbReference>
<gene>
    <name evidence="7" type="ORF">S01H1_30811</name>
</gene>
<evidence type="ECO:0000259" key="6">
    <source>
        <dbReference type="Pfam" id="PF07669"/>
    </source>
</evidence>
<keyword evidence="2" id="KW-0489">Methyltransferase</keyword>
<proteinExistence type="predicted"/>
<keyword evidence="3" id="KW-0808">Transferase</keyword>
<feature type="non-terminal residue" evidence="7">
    <location>
        <position position="275"/>
    </location>
</feature>
<dbReference type="EMBL" id="BARS01018982">
    <property type="protein sequence ID" value="GAF86576.1"/>
    <property type="molecule type" value="Genomic_DNA"/>
</dbReference>
<evidence type="ECO:0000256" key="4">
    <source>
        <dbReference type="ARBA" id="ARBA00022691"/>
    </source>
</evidence>
<dbReference type="GO" id="GO:0003676">
    <property type="term" value="F:nucleic acid binding"/>
    <property type="evidence" value="ECO:0007669"/>
    <property type="project" value="InterPro"/>
</dbReference>
<sequence length="275" mass="31795">TRNVLSAYINDPDRTIYHFKRECIEKSLYGVDIDPGAVEIAKLRLWLSLVVDEEDIRQIKPLPNLDYKIVCGNSLLGYPYTPTGLEKIEKLKELFFNETRPKEKNELREQINNSVYNLYKNTEKSLGYKVNFDFEINFSEVFHKKGGFDVVIANPPYVKEAVNRSAFNGLRNTECYQGKMDIWYLFGSKGLDVLRNDGVVCFIATNNWISNDGASKFRNKVVRQGEIVNFIDFRSYKVFAAGIQTMVFLVLKNSEKKEYVSRYAELLNEKADNTL</sequence>
<organism evidence="7">
    <name type="scientific">marine sediment metagenome</name>
    <dbReference type="NCBI Taxonomy" id="412755"/>
    <lineage>
        <taxon>unclassified sequences</taxon>
        <taxon>metagenomes</taxon>
        <taxon>ecological metagenomes</taxon>
    </lineage>
</organism>
<dbReference type="InterPro" id="IPR011639">
    <property type="entry name" value="MethylTrfase_TaqI-like_dom"/>
</dbReference>
<comment type="catalytic activity">
    <reaction evidence="5">
        <text>a 2'-deoxyadenosine in DNA + S-adenosyl-L-methionine = an N(6)-methyl-2'-deoxyadenosine in DNA + S-adenosyl-L-homocysteine + H(+)</text>
        <dbReference type="Rhea" id="RHEA:15197"/>
        <dbReference type="Rhea" id="RHEA-COMP:12418"/>
        <dbReference type="Rhea" id="RHEA-COMP:12419"/>
        <dbReference type="ChEBI" id="CHEBI:15378"/>
        <dbReference type="ChEBI" id="CHEBI:57856"/>
        <dbReference type="ChEBI" id="CHEBI:59789"/>
        <dbReference type="ChEBI" id="CHEBI:90615"/>
        <dbReference type="ChEBI" id="CHEBI:90616"/>
        <dbReference type="EC" id="2.1.1.72"/>
    </reaction>
</comment>
<dbReference type="PANTHER" id="PTHR33841:SF1">
    <property type="entry name" value="DNA METHYLTRANSFERASE A"/>
    <property type="match status" value="1"/>
</dbReference>
<name>X0TH25_9ZZZZ</name>
<reference evidence="7" key="1">
    <citation type="journal article" date="2014" name="Front. Microbiol.">
        <title>High frequency of phylogenetically diverse reductive dehalogenase-homologous genes in deep subseafloor sedimentary metagenomes.</title>
        <authorList>
            <person name="Kawai M."/>
            <person name="Futagami T."/>
            <person name="Toyoda A."/>
            <person name="Takaki Y."/>
            <person name="Nishi S."/>
            <person name="Hori S."/>
            <person name="Arai W."/>
            <person name="Tsubouchi T."/>
            <person name="Morono Y."/>
            <person name="Uchiyama I."/>
            <person name="Ito T."/>
            <person name="Fujiyama A."/>
            <person name="Inagaki F."/>
            <person name="Takami H."/>
        </authorList>
    </citation>
    <scope>NUCLEOTIDE SEQUENCE</scope>
    <source>
        <strain evidence="7">Expedition CK06-06</strain>
    </source>
</reference>
<feature type="domain" description="Type II methyltransferase M.TaqI-like" evidence="6">
    <location>
        <begin position="27"/>
        <end position="239"/>
    </location>
</feature>
<dbReference type="InterPro" id="IPR050953">
    <property type="entry name" value="N4_N6_ade-DNA_methylase"/>
</dbReference>
<comment type="caution">
    <text evidence="7">The sequence shown here is derived from an EMBL/GenBank/DDBJ whole genome shotgun (WGS) entry which is preliminary data.</text>
</comment>
<dbReference type="Gene3D" id="3.40.50.150">
    <property type="entry name" value="Vaccinia Virus protein VP39"/>
    <property type="match status" value="1"/>
</dbReference>
<dbReference type="EC" id="2.1.1.72" evidence="1"/>
<evidence type="ECO:0000256" key="5">
    <source>
        <dbReference type="ARBA" id="ARBA00047942"/>
    </source>
</evidence>
<accession>X0TH25</accession>
<dbReference type="InterPro" id="IPR002052">
    <property type="entry name" value="DNA_methylase_N6_adenine_CS"/>
</dbReference>
<dbReference type="GO" id="GO:0032259">
    <property type="term" value="P:methylation"/>
    <property type="evidence" value="ECO:0007669"/>
    <property type="project" value="UniProtKB-KW"/>
</dbReference>
<keyword evidence="4" id="KW-0949">S-adenosyl-L-methionine</keyword>
<evidence type="ECO:0000256" key="3">
    <source>
        <dbReference type="ARBA" id="ARBA00022679"/>
    </source>
</evidence>